<keyword evidence="1" id="KW-1133">Transmembrane helix</keyword>
<feature type="non-terminal residue" evidence="2">
    <location>
        <position position="1"/>
    </location>
</feature>
<feature type="transmembrane region" description="Helical" evidence="1">
    <location>
        <begin position="24"/>
        <end position="50"/>
    </location>
</feature>
<evidence type="ECO:0000313" key="2">
    <source>
        <dbReference type="EMBL" id="CRZ12066.1"/>
    </source>
</evidence>
<feature type="transmembrane region" description="Helical" evidence="1">
    <location>
        <begin position="99"/>
        <end position="125"/>
    </location>
</feature>
<evidence type="ECO:0000256" key="1">
    <source>
        <dbReference type="SAM" id="Phobius"/>
    </source>
</evidence>
<reference evidence="2" key="1">
    <citation type="submission" date="2015-04" db="EMBL/GenBank/DDBJ databases">
        <title>The genome sequence of the plant pathogenic Rhizarian Plasmodiophora brassicae reveals insights in its biotrophic life cycle and the origin of chitin synthesis.</title>
        <authorList>
            <person name="Schwelm A."/>
            <person name="Fogelqvist J."/>
            <person name="Knaust A."/>
            <person name="Julke S."/>
            <person name="Lilja T."/>
            <person name="Dhandapani V."/>
            <person name="Bonilla-Rosso G."/>
            <person name="Karlsson M."/>
            <person name="Shevchenko A."/>
            <person name="Choi S.R."/>
            <person name="Kim H.G."/>
            <person name="Park J.Y."/>
            <person name="Lim Y.P."/>
            <person name="Ludwig-Muller J."/>
            <person name="Dixelius C."/>
        </authorList>
    </citation>
    <scope>NUCLEOTIDE SEQUENCE</scope>
    <source>
        <tissue evidence="2">Potato root galls</tissue>
    </source>
</reference>
<proteinExistence type="predicted"/>
<dbReference type="EMBL" id="HACM01011624">
    <property type="protein sequence ID" value="CRZ12066.1"/>
    <property type="molecule type" value="Transcribed_RNA"/>
</dbReference>
<dbReference type="AlphaFoldDB" id="A0A0H5RE74"/>
<organism evidence="2">
    <name type="scientific">Spongospora subterranea</name>
    <dbReference type="NCBI Taxonomy" id="70186"/>
    <lineage>
        <taxon>Eukaryota</taxon>
        <taxon>Sar</taxon>
        <taxon>Rhizaria</taxon>
        <taxon>Endomyxa</taxon>
        <taxon>Phytomyxea</taxon>
        <taxon>Plasmodiophorida</taxon>
        <taxon>Plasmodiophoridae</taxon>
        <taxon>Spongospora</taxon>
    </lineage>
</organism>
<feature type="transmembrane region" description="Helical" evidence="1">
    <location>
        <begin position="193"/>
        <end position="214"/>
    </location>
</feature>
<feature type="transmembrane region" description="Helical" evidence="1">
    <location>
        <begin position="162"/>
        <end position="181"/>
    </location>
</feature>
<keyword evidence="1" id="KW-0472">Membrane</keyword>
<accession>A0A0H5RE74</accession>
<feature type="transmembrane region" description="Helical" evidence="1">
    <location>
        <begin position="56"/>
        <end position="78"/>
    </location>
</feature>
<keyword evidence="1" id="KW-0812">Transmembrane</keyword>
<feature type="transmembrane region" description="Helical" evidence="1">
    <location>
        <begin position="131"/>
        <end position="150"/>
    </location>
</feature>
<protein>
    <submittedName>
        <fullName evidence="2">Uncharacterized protein</fullName>
    </submittedName>
</protein>
<name>A0A0H5RE74_9EUKA</name>
<sequence>ILIHSIAIMVVQFSRPEMSQTSNMFVQGALIGFRFPLAMFLIGEASSWIWGTTMKSAGICCLSAIAAGQMQGGIFMYSHQFGEKAPKTNHQHWFSKQSLWIEGISIITLGAILILSAVCLIWQSVFLPANQAFALASSAFAYIGAFGYAVFLKLHLYSKEHLAMGALTGMMSAIGIIAARWCIRTASFANWSWFPITAITVQAVLTIAILSSVIRWCTIETNTRANGEDQRQDTLSVKDILEDVRVPS</sequence>